<accession>A0A6F9DJV7</accession>
<reference evidence="2" key="1">
    <citation type="submission" date="2020-04" db="EMBL/GenBank/DDBJ databases">
        <authorList>
            <person name="Neveu A P."/>
        </authorList>
    </citation>
    <scope>NUCLEOTIDE SEQUENCE</scope>
    <source>
        <tissue evidence="2">Whole embryo</tissue>
    </source>
</reference>
<feature type="region of interest" description="Disordered" evidence="1">
    <location>
        <begin position="149"/>
        <end position="176"/>
    </location>
</feature>
<feature type="compositionally biased region" description="Acidic residues" evidence="1">
    <location>
        <begin position="164"/>
        <end position="176"/>
    </location>
</feature>
<gene>
    <name evidence="2" type="primary">LOC108949781-005</name>
</gene>
<sequence>MVQIKAQLVQILRAANRVEKKFDAFTSKQEEVCFQTFSPAKNDNELNTLLENVKDCAQIAKRIEREDLRSTVRSFVRLFMTRELAMKFSWTGLGPKRQHTKQVFKGHKLKELLLHVLQFTCYKHATIDIVEKAIKVTLAEAVDWDGGREERRNNITTPLKENDSDTDEDTEPCEED</sequence>
<organism evidence="2">
    <name type="scientific">Phallusia mammillata</name>
    <dbReference type="NCBI Taxonomy" id="59560"/>
    <lineage>
        <taxon>Eukaryota</taxon>
        <taxon>Metazoa</taxon>
        <taxon>Chordata</taxon>
        <taxon>Tunicata</taxon>
        <taxon>Ascidiacea</taxon>
        <taxon>Phlebobranchia</taxon>
        <taxon>Ascidiidae</taxon>
        <taxon>Phallusia</taxon>
    </lineage>
</organism>
<evidence type="ECO:0000256" key="1">
    <source>
        <dbReference type="SAM" id="MobiDB-lite"/>
    </source>
</evidence>
<dbReference type="EMBL" id="LR787406">
    <property type="protein sequence ID" value="CAB3263268.1"/>
    <property type="molecule type" value="mRNA"/>
</dbReference>
<dbReference type="AlphaFoldDB" id="A0A6F9DJV7"/>
<name>A0A6F9DJV7_9ASCI</name>
<protein>
    <submittedName>
        <fullName evidence="2">Uncharacterized protein LOC108949781</fullName>
    </submittedName>
</protein>
<proteinExistence type="evidence at transcript level"/>
<evidence type="ECO:0000313" key="2">
    <source>
        <dbReference type="EMBL" id="CAB3263268.1"/>
    </source>
</evidence>